<reference evidence="1" key="2">
    <citation type="submission" date="2025-09" db="UniProtKB">
        <authorList>
            <consortium name="EnsemblPlants"/>
        </authorList>
    </citation>
    <scope>IDENTIFICATION</scope>
</reference>
<dbReference type="Proteomes" id="UP001732700">
    <property type="component" value="Chromosome 2C"/>
</dbReference>
<dbReference type="EnsemblPlants" id="AVESA.00010b.r2.2CG0289150.1">
    <property type="protein sequence ID" value="AVESA.00010b.r2.2CG0289150.1.CDS"/>
    <property type="gene ID" value="AVESA.00010b.r2.2CG0289150"/>
</dbReference>
<name>A0ACD5UPN3_AVESA</name>
<evidence type="ECO:0000313" key="1">
    <source>
        <dbReference type="EnsemblPlants" id="AVESA.00010b.r2.2CG0289150.1.CDS"/>
    </source>
</evidence>
<accession>A0ACD5UPN3</accession>
<keyword evidence="2" id="KW-1185">Reference proteome</keyword>
<reference evidence="1" key="1">
    <citation type="submission" date="2021-05" db="EMBL/GenBank/DDBJ databases">
        <authorList>
            <person name="Scholz U."/>
            <person name="Mascher M."/>
            <person name="Fiebig A."/>
        </authorList>
    </citation>
    <scope>NUCLEOTIDE SEQUENCE [LARGE SCALE GENOMIC DNA]</scope>
</reference>
<protein>
    <submittedName>
        <fullName evidence="1">Uncharacterized protein</fullName>
    </submittedName>
</protein>
<organism evidence="1 2">
    <name type="scientific">Avena sativa</name>
    <name type="common">Oat</name>
    <dbReference type="NCBI Taxonomy" id="4498"/>
    <lineage>
        <taxon>Eukaryota</taxon>
        <taxon>Viridiplantae</taxon>
        <taxon>Streptophyta</taxon>
        <taxon>Embryophyta</taxon>
        <taxon>Tracheophyta</taxon>
        <taxon>Spermatophyta</taxon>
        <taxon>Magnoliopsida</taxon>
        <taxon>Liliopsida</taxon>
        <taxon>Poales</taxon>
        <taxon>Poaceae</taxon>
        <taxon>BOP clade</taxon>
        <taxon>Pooideae</taxon>
        <taxon>Poodae</taxon>
        <taxon>Poeae</taxon>
        <taxon>Poeae Chloroplast Group 1 (Aveneae type)</taxon>
        <taxon>Aveninae</taxon>
        <taxon>Avena</taxon>
    </lineage>
</organism>
<sequence>MLELKLVKESLFLNVLKAILDLVDMASVDCSSTGLKLQAVDTEHAIIELLFPAEDFQHYHCDEYITMGIPIDDLVKAIRCADNDDTITIKRRITLRITICGLWMPIASASKSWIGSFWIPCTRPLSKCPLRSLCVYASTSATSAAGDGHISVTEKGLNFFASGKSGRVNIKYMQPEEATATTVVTMRAPVSLTLDLKYMNSFSKASTLFNQVKICLSTTQPLMVECKIGQMGYIRYFLAPKGSAEENEGSKEIKGSGEEKEGSKEIKGSREDKEGIKERERESEIEEEMGEIQKESKDRIG</sequence>
<evidence type="ECO:0000313" key="2">
    <source>
        <dbReference type="Proteomes" id="UP001732700"/>
    </source>
</evidence>
<proteinExistence type="predicted"/>